<organism evidence="6 7">
    <name type="scientific">Gonapodya prolifera (strain JEL478)</name>
    <name type="common">Monoblepharis prolifera</name>
    <dbReference type="NCBI Taxonomy" id="1344416"/>
    <lineage>
        <taxon>Eukaryota</taxon>
        <taxon>Fungi</taxon>
        <taxon>Fungi incertae sedis</taxon>
        <taxon>Chytridiomycota</taxon>
        <taxon>Chytridiomycota incertae sedis</taxon>
        <taxon>Monoblepharidomycetes</taxon>
        <taxon>Monoblepharidales</taxon>
        <taxon>Gonapodyaceae</taxon>
        <taxon>Gonapodya</taxon>
    </lineage>
</organism>
<evidence type="ECO:0000256" key="2">
    <source>
        <dbReference type="ARBA" id="ARBA00009765"/>
    </source>
</evidence>
<evidence type="ECO:0000256" key="4">
    <source>
        <dbReference type="ARBA" id="ARBA00022989"/>
    </source>
</evidence>
<protein>
    <recommendedName>
        <fullName evidence="8">Mg2+ transporter protein</fullName>
    </recommendedName>
</protein>
<dbReference type="PANTHER" id="PTHR21535">
    <property type="entry name" value="MAGNESIUM AND COBALT TRANSPORT PROTEIN/MITOCHONDRIAL IMPORT INNER MEMBRANE TRANSLOCASE SUBUNIT TIM8"/>
    <property type="match status" value="1"/>
</dbReference>
<dbReference type="OMA" id="HIFQEKH"/>
<dbReference type="InterPro" id="IPR045861">
    <property type="entry name" value="CorA_cytoplasmic_dom"/>
</dbReference>
<dbReference type="SUPFAM" id="SSF144083">
    <property type="entry name" value="Magnesium transport protein CorA, transmembrane region"/>
    <property type="match status" value="1"/>
</dbReference>
<comment type="similarity">
    <text evidence="2">Belongs to the CorA metal ion transporter (MIT) (TC 1.A.35) family.</text>
</comment>
<dbReference type="STRING" id="1344416.A0A139AZG1"/>
<dbReference type="CDD" id="cd12829">
    <property type="entry name" value="Alr1p-like"/>
    <property type="match status" value="1"/>
</dbReference>
<dbReference type="Gene3D" id="1.20.58.340">
    <property type="entry name" value="Magnesium transport protein CorA, transmembrane region"/>
    <property type="match status" value="2"/>
</dbReference>
<evidence type="ECO:0008006" key="8">
    <source>
        <dbReference type="Google" id="ProtNLM"/>
    </source>
</evidence>
<name>A0A139AZG1_GONPJ</name>
<dbReference type="SUPFAM" id="SSF143865">
    <property type="entry name" value="CorA soluble domain-like"/>
    <property type="match status" value="1"/>
</dbReference>
<dbReference type="GO" id="GO:0015095">
    <property type="term" value="F:magnesium ion transmembrane transporter activity"/>
    <property type="evidence" value="ECO:0007669"/>
    <property type="project" value="InterPro"/>
</dbReference>
<gene>
    <name evidence="6" type="ORF">M427DRAFT_92830</name>
</gene>
<keyword evidence="5" id="KW-0472">Membrane</keyword>
<keyword evidence="3" id="KW-0812">Transmembrane</keyword>
<dbReference type="GO" id="GO:0016020">
    <property type="term" value="C:membrane"/>
    <property type="evidence" value="ECO:0007669"/>
    <property type="project" value="UniProtKB-SubCell"/>
</dbReference>
<dbReference type="GO" id="GO:0010961">
    <property type="term" value="P:intracellular magnesium ion homeostasis"/>
    <property type="evidence" value="ECO:0007669"/>
    <property type="project" value="TreeGrafter"/>
</dbReference>
<evidence type="ECO:0000256" key="1">
    <source>
        <dbReference type="ARBA" id="ARBA00004141"/>
    </source>
</evidence>
<dbReference type="Gene3D" id="3.30.460.20">
    <property type="entry name" value="CorA soluble domain-like"/>
    <property type="match status" value="1"/>
</dbReference>
<dbReference type="InterPro" id="IPR045863">
    <property type="entry name" value="CorA_TM1_TM2"/>
</dbReference>
<proteinExistence type="inferred from homology"/>
<dbReference type="EMBL" id="KQ965731">
    <property type="protein sequence ID" value="KXS22122.1"/>
    <property type="molecule type" value="Genomic_DNA"/>
</dbReference>
<accession>A0A139AZG1</accession>
<dbReference type="PANTHER" id="PTHR21535:SF51">
    <property type="entry name" value="MANGANESE RESISTANCE PROTEIN MNR2"/>
    <property type="match status" value="1"/>
</dbReference>
<dbReference type="Pfam" id="PF01544">
    <property type="entry name" value="CorA"/>
    <property type="match status" value="1"/>
</dbReference>
<evidence type="ECO:0000313" key="7">
    <source>
        <dbReference type="Proteomes" id="UP000070544"/>
    </source>
</evidence>
<comment type="subcellular location">
    <subcellularLocation>
        <location evidence="1">Membrane</location>
        <topology evidence="1">Multi-pass membrane protein</topology>
    </subcellularLocation>
</comment>
<sequence length="293" mass="33493">MGDDGGDEECALRVVQGGWFWIDVEGVTESEMSGLSKIFSIHPLTAEDVLSEDAETREKCEIYVNYYFIVMRTFDPDEYSLNYLQPVNMEIIVGRDWILSFHRRPLSHPKNVVRRMEQLKIYGMQINPDWINYALVDDVVDSFAPVVRGVEFEVESIDDLVLILTESEQTDMLRRIGHARKKLSLLLRLLSGKSDVLRTLVKRARDRFAHPEVSLYLGDIQDHVLTSMQNLDHHEKTLARSHSNYLAQISIEITQSSNKTNDVVMKMTALASILVPLNIVTGLWGMNVSCSYN</sequence>
<evidence type="ECO:0000256" key="5">
    <source>
        <dbReference type="ARBA" id="ARBA00023136"/>
    </source>
</evidence>
<dbReference type="InterPro" id="IPR002523">
    <property type="entry name" value="MgTranspt_CorA/ZnTranspt_ZntB"/>
</dbReference>
<evidence type="ECO:0000313" key="6">
    <source>
        <dbReference type="EMBL" id="KXS22122.1"/>
    </source>
</evidence>
<reference evidence="6 7" key="1">
    <citation type="journal article" date="2015" name="Genome Biol. Evol.">
        <title>Phylogenomic analyses indicate that early fungi evolved digesting cell walls of algal ancestors of land plants.</title>
        <authorList>
            <person name="Chang Y."/>
            <person name="Wang S."/>
            <person name="Sekimoto S."/>
            <person name="Aerts A.L."/>
            <person name="Choi C."/>
            <person name="Clum A."/>
            <person name="LaButti K.M."/>
            <person name="Lindquist E.A."/>
            <person name="Yee Ngan C."/>
            <person name="Ohm R.A."/>
            <person name="Salamov A.A."/>
            <person name="Grigoriev I.V."/>
            <person name="Spatafora J.W."/>
            <person name="Berbee M.L."/>
        </authorList>
    </citation>
    <scope>NUCLEOTIDE SEQUENCE [LARGE SCALE GENOMIC DNA]</scope>
    <source>
        <strain evidence="6 7">JEL478</strain>
    </source>
</reference>
<dbReference type="AlphaFoldDB" id="A0A139AZG1"/>
<dbReference type="InterPro" id="IPR044089">
    <property type="entry name" value="Alr1-like"/>
</dbReference>
<keyword evidence="4" id="KW-1133">Transmembrane helix</keyword>
<keyword evidence="7" id="KW-1185">Reference proteome</keyword>
<dbReference type="OrthoDB" id="29879at2759"/>
<dbReference type="Proteomes" id="UP000070544">
    <property type="component" value="Unassembled WGS sequence"/>
</dbReference>
<evidence type="ECO:0000256" key="3">
    <source>
        <dbReference type="ARBA" id="ARBA00022692"/>
    </source>
</evidence>